<reference evidence="1" key="1">
    <citation type="submission" date="2009-01" db="EMBL/GenBank/DDBJ databases">
        <title>The Genome Sequence of Brucella pinnipedialis M292/94/1.</title>
        <authorList>
            <consortium name="The Broad Institute Genome Sequencing Platform"/>
            <person name="Ward D."/>
            <person name="Young S.K."/>
            <person name="Kodira C.D."/>
            <person name="Zeng Q."/>
            <person name="Koehrsen M."/>
            <person name="Alvarado L."/>
            <person name="Berlin A."/>
            <person name="Borenstein D."/>
            <person name="Chen Z."/>
            <person name="Engels R."/>
            <person name="Freedman E."/>
            <person name="Gellesch M."/>
            <person name="Goldberg J."/>
            <person name="Griggs A."/>
            <person name="Gujja S."/>
            <person name="Heiman D."/>
            <person name="Hepburn T."/>
            <person name="Howarth C."/>
            <person name="Jen D."/>
            <person name="Larson L."/>
            <person name="Lewis B."/>
            <person name="Mehta T."/>
            <person name="Park D."/>
            <person name="Pearson M."/>
            <person name="Roberts A."/>
            <person name="Saif S."/>
            <person name="Shea T."/>
            <person name="Shenoy N."/>
            <person name="Sisk P."/>
            <person name="Stolte C."/>
            <person name="Sykes S."/>
            <person name="Walk T."/>
            <person name="White J."/>
            <person name="Yandava C."/>
            <person name="Whatmore A.M."/>
            <person name="Perrett L.L."/>
            <person name="O'Callaghan D."/>
            <person name="Nusbaum C."/>
            <person name="Galagan J."/>
            <person name="Birren B."/>
        </authorList>
    </citation>
    <scope>NUCLEOTIDE SEQUENCE [LARGE SCALE GENOMIC DNA]</scope>
    <source>
        <strain evidence="1">M292/94/1</strain>
    </source>
</reference>
<name>A0A0E1X7Z1_9HYPH</name>
<dbReference type="AlphaFoldDB" id="A0A0E1X7Z1"/>
<organism evidence="1">
    <name type="scientific">Brucella pinnipedialis M292/94/1</name>
    <dbReference type="NCBI Taxonomy" id="520462"/>
    <lineage>
        <taxon>Bacteria</taxon>
        <taxon>Pseudomonadati</taxon>
        <taxon>Pseudomonadota</taxon>
        <taxon>Alphaproteobacteria</taxon>
        <taxon>Hyphomicrobiales</taxon>
        <taxon>Brucellaceae</taxon>
        <taxon>Brucella/Ochrobactrum group</taxon>
        <taxon>Brucella</taxon>
    </lineage>
</organism>
<dbReference type="Proteomes" id="UP000004659">
    <property type="component" value="Unassembled WGS sequence"/>
</dbReference>
<sequence>MAMLARPKAAAPSNMSLRVVVMVSSYDIVGSGAVLTGGLGPPDQQALLDD</sequence>
<proteinExistence type="predicted"/>
<gene>
    <name evidence="1" type="ORF">BALG_02664</name>
</gene>
<evidence type="ECO:0000313" key="1">
    <source>
        <dbReference type="EMBL" id="EEZ29312.1"/>
    </source>
</evidence>
<protein>
    <submittedName>
        <fullName evidence="1">Uncharacterized protein</fullName>
    </submittedName>
</protein>
<accession>A0A0E1X7Z1</accession>
<dbReference type="HOGENOM" id="CLU_3115319_0_0_5"/>
<dbReference type="EMBL" id="EQ999534">
    <property type="protein sequence ID" value="EEZ29312.1"/>
    <property type="molecule type" value="Genomic_DNA"/>
</dbReference>